<gene>
    <name evidence="1" type="ORF">T05_10176</name>
</gene>
<feature type="non-terminal residue" evidence="1">
    <location>
        <position position="34"/>
    </location>
</feature>
<keyword evidence="2" id="KW-1185">Reference proteome</keyword>
<organism evidence="1 2">
    <name type="scientific">Trichinella murrelli</name>
    <dbReference type="NCBI Taxonomy" id="144512"/>
    <lineage>
        <taxon>Eukaryota</taxon>
        <taxon>Metazoa</taxon>
        <taxon>Ecdysozoa</taxon>
        <taxon>Nematoda</taxon>
        <taxon>Enoplea</taxon>
        <taxon>Dorylaimia</taxon>
        <taxon>Trichinellida</taxon>
        <taxon>Trichinellidae</taxon>
        <taxon>Trichinella</taxon>
    </lineage>
</organism>
<accession>A0A0V0SNQ6</accession>
<evidence type="ECO:0000313" key="2">
    <source>
        <dbReference type="Proteomes" id="UP000055048"/>
    </source>
</evidence>
<sequence>MLGSVLPRNLVDFTHLKIKIRSHVDGSAEATEAS</sequence>
<dbReference type="EMBL" id="JYDJ01004696">
    <property type="protein sequence ID" value="KRX28388.1"/>
    <property type="molecule type" value="Genomic_DNA"/>
</dbReference>
<evidence type="ECO:0000313" key="1">
    <source>
        <dbReference type="EMBL" id="KRX28388.1"/>
    </source>
</evidence>
<protein>
    <submittedName>
        <fullName evidence="1">Uncharacterized protein</fullName>
    </submittedName>
</protein>
<name>A0A0V0SNQ6_9BILA</name>
<reference evidence="1 2" key="1">
    <citation type="submission" date="2015-01" db="EMBL/GenBank/DDBJ databases">
        <title>Evolution of Trichinella species and genotypes.</title>
        <authorList>
            <person name="Korhonen P.K."/>
            <person name="Edoardo P."/>
            <person name="Giuseppe L.R."/>
            <person name="Gasser R.B."/>
        </authorList>
    </citation>
    <scope>NUCLEOTIDE SEQUENCE [LARGE SCALE GENOMIC DNA]</scope>
    <source>
        <strain evidence="1">ISS417</strain>
    </source>
</reference>
<dbReference type="Proteomes" id="UP000055048">
    <property type="component" value="Unassembled WGS sequence"/>
</dbReference>
<proteinExistence type="predicted"/>
<dbReference type="AlphaFoldDB" id="A0A0V0SNQ6"/>
<comment type="caution">
    <text evidence="1">The sequence shown here is derived from an EMBL/GenBank/DDBJ whole genome shotgun (WGS) entry which is preliminary data.</text>
</comment>